<sequence length="374" mass="40591">MFKHALRLPFRLLGIPLYLDLTFLIILPLLAWLIARQIAPFVELFNLPVAPGALNEGLLPYVLGLVAALALFISVVIHELGHAVVARRYGVETERITLWLLGGMAQFKKMPTQRGAEAVVAIAGPITSGLLAALGAALLLVLPERWPALLFVVAYTTFMNVALAVFNLIPALPLDGGRVLRSLLAMRLPRLRATQIAATVSRVLAIVLGVVGIFSLNIFLILIALFIYIAVAAEARFELADELLRDVRVQQLMSTPVVSLPATLSVGELLSRMLRESRHAYPVRDETGQLTGMVTLKNVQGADPDAPIGDFLTALPERIDPNASAADLLEMMGRQDEPRVLVMPEKGPVLGIITRTDLYRALQLLTGRAPAPGH</sequence>
<dbReference type="SUPFAM" id="SSF54631">
    <property type="entry name" value="CBS-domain pair"/>
    <property type="match status" value="1"/>
</dbReference>
<dbReference type="Proteomes" id="UP000321046">
    <property type="component" value="Unassembled WGS sequence"/>
</dbReference>
<dbReference type="GO" id="GO:0006508">
    <property type="term" value="P:proteolysis"/>
    <property type="evidence" value="ECO:0007669"/>
    <property type="project" value="UniProtKB-KW"/>
</dbReference>
<evidence type="ECO:0000256" key="17">
    <source>
        <dbReference type="PROSITE-ProRule" id="PRU00703"/>
    </source>
</evidence>
<feature type="transmembrane region" description="Helical" evidence="14">
    <location>
        <begin position="118"/>
        <end position="142"/>
    </location>
</feature>
<evidence type="ECO:0000313" key="19">
    <source>
        <dbReference type="EMBL" id="TXD36243.1"/>
    </source>
</evidence>
<dbReference type="GO" id="GO:0046872">
    <property type="term" value="F:metal ion binding"/>
    <property type="evidence" value="ECO:0007669"/>
    <property type="project" value="UniProtKB-UniRule"/>
</dbReference>
<keyword evidence="7" id="KW-0677">Repeat</keyword>
<evidence type="ECO:0000256" key="1">
    <source>
        <dbReference type="ARBA" id="ARBA00004651"/>
    </source>
</evidence>
<feature type="domain" description="CBS" evidence="18">
    <location>
        <begin position="253"/>
        <end position="311"/>
    </location>
</feature>
<accession>A0A5C6X333</accession>
<evidence type="ECO:0000256" key="3">
    <source>
        <dbReference type="ARBA" id="ARBA00022475"/>
    </source>
</evidence>
<dbReference type="AlphaFoldDB" id="A0A5C6X333"/>
<evidence type="ECO:0000256" key="16">
    <source>
        <dbReference type="PIRSR" id="PIRSR006404-2"/>
    </source>
</evidence>
<keyword evidence="10 14" id="KW-1133">Transmembrane helix</keyword>
<keyword evidence="13 14" id="KW-0472">Membrane</keyword>
<evidence type="ECO:0000256" key="12">
    <source>
        <dbReference type="ARBA" id="ARBA00023122"/>
    </source>
</evidence>
<evidence type="ECO:0000256" key="5">
    <source>
        <dbReference type="ARBA" id="ARBA00022692"/>
    </source>
</evidence>
<dbReference type="PROSITE" id="PS51371">
    <property type="entry name" value="CBS"/>
    <property type="match status" value="2"/>
</dbReference>
<evidence type="ECO:0000256" key="9">
    <source>
        <dbReference type="ARBA" id="ARBA00022833"/>
    </source>
</evidence>
<dbReference type="CDD" id="cd06164">
    <property type="entry name" value="S2P-M50_SpoIVFB_CBS"/>
    <property type="match status" value="1"/>
</dbReference>
<name>A0A5C6X333_9DELT</name>
<dbReference type="GO" id="GO:0008237">
    <property type="term" value="F:metallopeptidase activity"/>
    <property type="evidence" value="ECO:0007669"/>
    <property type="project" value="UniProtKB-UniRule"/>
</dbReference>
<dbReference type="PANTHER" id="PTHR39188">
    <property type="entry name" value="MEMBRANE-ASSOCIATED ZINC METALLOPROTEASE M50B"/>
    <property type="match status" value="1"/>
</dbReference>
<dbReference type="Gene3D" id="3.10.580.10">
    <property type="entry name" value="CBS-domain"/>
    <property type="match status" value="1"/>
</dbReference>
<comment type="similarity">
    <text evidence="2 14">Belongs to the peptidase M50B family.</text>
</comment>
<keyword evidence="6 14" id="KW-0479">Metal-binding</keyword>
<dbReference type="InterPro" id="IPR016483">
    <property type="entry name" value="UCP006404_Pept_M50_CBS"/>
</dbReference>
<dbReference type="Pfam" id="PF02163">
    <property type="entry name" value="Peptidase_M50"/>
    <property type="match status" value="2"/>
</dbReference>
<dbReference type="PIRSF" id="PIRSF006404">
    <property type="entry name" value="UCP006404_Pept_M50_CBS"/>
    <property type="match status" value="1"/>
</dbReference>
<dbReference type="PANTHER" id="PTHR39188:SF3">
    <property type="entry name" value="STAGE IV SPORULATION PROTEIN FB"/>
    <property type="match status" value="1"/>
</dbReference>
<feature type="active site" evidence="15">
    <location>
        <position position="79"/>
    </location>
</feature>
<evidence type="ECO:0000256" key="4">
    <source>
        <dbReference type="ARBA" id="ARBA00022670"/>
    </source>
</evidence>
<keyword evidence="5 14" id="KW-0812">Transmembrane</keyword>
<comment type="cofactor">
    <cofactor evidence="14 16">
        <name>Zn(2+)</name>
        <dbReference type="ChEBI" id="CHEBI:29105"/>
    </cofactor>
    <text evidence="14 16">Binds 1 zinc ion per subunit.</text>
</comment>
<proteinExistence type="inferred from homology"/>
<dbReference type="RefSeq" id="WP_146974423.1">
    <property type="nucleotide sequence ID" value="NZ_VOSL01000046.1"/>
</dbReference>
<evidence type="ECO:0000256" key="7">
    <source>
        <dbReference type="ARBA" id="ARBA00022737"/>
    </source>
</evidence>
<dbReference type="InterPro" id="IPR008915">
    <property type="entry name" value="Peptidase_M50"/>
</dbReference>
<feature type="binding site" evidence="16">
    <location>
        <position position="82"/>
    </location>
    <ligand>
        <name>Zn(2+)</name>
        <dbReference type="ChEBI" id="CHEBI:29105"/>
        <note>catalytic</note>
    </ligand>
</feature>
<evidence type="ECO:0000256" key="10">
    <source>
        <dbReference type="ARBA" id="ARBA00022989"/>
    </source>
</evidence>
<keyword evidence="9 14" id="KW-0862">Zinc</keyword>
<feature type="binding site" evidence="16">
    <location>
        <position position="175"/>
    </location>
    <ligand>
        <name>Zn(2+)</name>
        <dbReference type="ChEBI" id="CHEBI:29105"/>
        <note>catalytic</note>
    </ligand>
</feature>
<reference evidence="19 20" key="1">
    <citation type="submission" date="2019-08" db="EMBL/GenBank/DDBJ databases">
        <title>Bradymonadales sp. TMQ2.</title>
        <authorList>
            <person name="Liang Q."/>
        </authorList>
    </citation>
    <scope>NUCLEOTIDE SEQUENCE [LARGE SCALE GENOMIC DNA]</scope>
    <source>
        <strain evidence="19 20">TMQ2</strain>
    </source>
</reference>
<evidence type="ECO:0000313" key="20">
    <source>
        <dbReference type="Proteomes" id="UP000321046"/>
    </source>
</evidence>
<dbReference type="InterPro" id="IPR046342">
    <property type="entry name" value="CBS_dom_sf"/>
</dbReference>
<dbReference type="Pfam" id="PF00571">
    <property type="entry name" value="CBS"/>
    <property type="match status" value="2"/>
</dbReference>
<feature type="domain" description="CBS" evidence="18">
    <location>
        <begin position="312"/>
        <end position="370"/>
    </location>
</feature>
<dbReference type="OrthoDB" id="9781963at2"/>
<feature type="transmembrane region" description="Helical" evidence="14">
    <location>
        <begin position="58"/>
        <end position="78"/>
    </location>
</feature>
<evidence type="ECO:0000256" key="6">
    <source>
        <dbReference type="ARBA" id="ARBA00022723"/>
    </source>
</evidence>
<evidence type="ECO:0000256" key="14">
    <source>
        <dbReference type="PIRNR" id="PIRNR006404"/>
    </source>
</evidence>
<keyword evidence="12 17" id="KW-0129">CBS domain</keyword>
<feature type="binding site" evidence="16">
    <location>
        <position position="78"/>
    </location>
    <ligand>
        <name>Zn(2+)</name>
        <dbReference type="ChEBI" id="CHEBI:29105"/>
        <note>catalytic</note>
    </ligand>
</feature>
<dbReference type="GO" id="GO:0005886">
    <property type="term" value="C:plasma membrane"/>
    <property type="evidence" value="ECO:0007669"/>
    <property type="project" value="UniProtKB-SubCell"/>
</dbReference>
<evidence type="ECO:0000259" key="18">
    <source>
        <dbReference type="PROSITE" id="PS51371"/>
    </source>
</evidence>
<feature type="transmembrane region" description="Helical" evidence="14">
    <location>
        <begin position="12"/>
        <end position="38"/>
    </location>
</feature>
<comment type="caution">
    <text evidence="19">The sequence shown here is derived from an EMBL/GenBank/DDBJ whole genome shotgun (WGS) entry which is preliminary data.</text>
</comment>
<feature type="transmembrane region" description="Helical" evidence="14">
    <location>
        <begin position="148"/>
        <end position="172"/>
    </location>
</feature>
<evidence type="ECO:0000256" key="11">
    <source>
        <dbReference type="ARBA" id="ARBA00023049"/>
    </source>
</evidence>
<evidence type="ECO:0000256" key="15">
    <source>
        <dbReference type="PIRSR" id="PIRSR006404-1"/>
    </source>
</evidence>
<organism evidence="19 20">
    <name type="scientific">Lujinxingia vulgaris</name>
    <dbReference type="NCBI Taxonomy" id="2600176"/>
    <lineage>
        <taxon>Bacteria</taxon>
        <taxon>Deltaproteobacteria</taxon>
        <taxon>Bradymonadales</taxon>
        <taxon>Lujinxingiaceae</taxon>
        <taxon>Lujinxingia</taxon>
    </lineage>
</organism>
<dbReference type="EMBL" id="VOSL01000046">
    <property type="protein sequence ID" value="TXD36243.1"/>
    <property type="molecule type" value="Genomic_DNA"/>
</dbReference>
<evidence type="ECO:0000256" key="8">
    <source>
        <dbReference type="ARBA" id="ARBA00022801"/>
    </source>
</evidence>
<protein>
    <recommendedName>
        <fullName evidence="14">Zinc metalloprotease</fullName>
    </recommendedName>
</protein>
<evidence type="ECO:0000256" key="2">
    <source>
        <dbReference type="ARBA" id="ARBA00007931"/>
    </source>
</evidence>
<keyword evidence="8 14" id="KW-0378">Hydrolase</keyword>
<keyword evidence="11 14" id="KW-0482">Metalloprotease</keyword>
<gene>
    <name evidence="19" type="ORF">FRC96_10345</name>
</gene>
<evidence type="ECO:0000256" key="13">
    <source>
        <dbReference type="ARBA" id="ARBA00023136"/>
    </source>
</evidence>
<comment type="subcellular location">
    <subcellularLocation>
        <location evidence="1 14">Cell membrane</location>
        <topology evidence="1 14">Multi-pass membrane protein</topology>
    </subcellularLocation>
</comment>
<dbReference type="SMART" id="SM00116">
    <property type="entry name" value="CBS"/>
    <property type="match status" value="2"/>
</dbReference>
<keyword evidence="3 14" id="KW-1003">Cell membrane</keyword>
<feature type="transmembrane region" description="Helical" evidence="14">
    <location>
        <begin position="203"/>
        <end position="231"/>
    </location>
</feature>
<keyword evidence="4 14" id="KW-0645">Protease</keyword>
<dbReference type="InterPro" id="IPR000644">
    <property type="entry name" value="CBS_dom"/>
</dbReference>